<reference evidence="2 3" key="1">
    <citation type="journal article" date="2019" name="Nat. Plants">
        <title>Stout camphor tree genome fills gaps in understanding of flowering plant genome evolution.</title>
        <authorList>
            <person name="Chaw S.M."/>
            <person name="Liu Y.C."/>
            <person name="Wu Y.W."/>
            <person name="Wang H.Y."/>
            <person name="Lin C.I."/>
            <person name="Wu C.S."/>
            <person name="Ke H.M."/>
            <person name="Chang L.Y."/>
            <person name="Hsu C.Y."/>
            <person name="Yang H.T."/>
            <person name="Sudianto E."/>
            <person name="Hsu M.H."/>
            <person name="Wu K.P."/>
            <person name="Wang L.N."/>
            <person name="Leebens-Mack J.H."/>
            <person name="Tsai I.J."/>
        </authorList>
    </citation>
    <scope>NUCLEOTIDE SEQUENCE [LARGE SCALE GENOMIC DNA]</scope>
    <source>
        <strain evidence="3">cv. Chaw 1501</strain>
        <tissue evidence="2">Young leaves</tissue>
    </source>
</reference>
<protein>
    <submittedName>
        <fullName evidence="2">Uncharacterized protein</fullName>
    </submittedName>
</protein>
<dbReference type="EMBL" id="QPKB01000002">
    <property type="protein sequence ID" value="RWR77190.1"/>
    <property type="molecule type" value="Genomic_DNA"/>
</dbReference>
<sequence>MHPFCCTVPVLPGRSSASSPSMLLADLLEMLRPVRSDSLGRRPARSHDSFPSSSDLSNKSVCSPEQFITFQQICIPNNA</sequence>
<organism evidence="2 3">
    <name type="scientific">Cinnamomum micranthum f. kanehirae</name>
    <dbReference type="NCBI Taxonomy" id="337451"/>
    <lineage>
        <taxon>Eukaryota</taxon>
        <taxon>Viridiplantae</taxon>
        <taxon>Streptophyta</taxon>
        <taxon>Embryophyta</taxon>
        <taxon>Tracheophyta</taxon>
        <taxon>Spermatophyta</taxon>
        <taxon>Magnoliopsida</taxon>
        <taxon>Magnoliidae</taxon>
        <taxon>Laurales</taxon>
        <taxon>Lauraceae</taxon>
        <taxon>Cinnamomum</taxon>
    </lineage>
</organism>
<proteinExistence type="predicted"/>
<keyword evidence="3" id="KW-1185">Reference proteome</keyword>
<accession>A0A443NF82</accession>
<evidence type="ECO:0000313" key="2">
    <source>
        <dbReference type="EMBL" id="RWR77190.1"/>
    </source>
</evidence>
<name>A0A443NF82_9MAGN</name>
<feature type="compositionally biased region" description="Basic and acidic residues" evidence="1">
    <location>
        <begin position="37"/>
        <end position="48"/>
    </location>
</feature>
<gene>
    <name evidence="2" type="ORF">CKAN_00566700</name>
</gene>
<feature type="compositionally biased region" description="Low complexity" evidence="1">
    <location>
        <begin position="49"/>
        <end position="59"/>
    </location>
</feature>
<comment type="caution">
    <text evidence="2">The sequence shown here is derived from an EMBL/GenBank/DDBJ whole genome shotgun (WGS) entry which is preliminary data.</text>
</comment>
<dbReference type="AlphaFoldDB" id="A0A443NF82"/>
<dbReference type="Proteomes" id="UP000283530">
    <property type="component" value="Unassembled WGS sequence"/>
</dbReference>
<evidence type="ECO:0000313" key="3">
    <source>
        <dbReference type="Proteomes" id="UP000283530"/>
    </source>
</evidence>
<feature type="region of interest" description="Disordered" evidence="1">
    <location>
        <begin position="37"/>
        <end position="59"/>
    </location>
</feature>
<evidence type="ECO:0000256" key="1">
    <source>
        <dbReference type="SAM" id="MobiDB-lite"/>
    </source>
</evidence>